<name>A0A8K0GDM9_IGNLU</name>
<accession>A0A8K0GDM9</accession>
<keyword evidence="3 13" id="KW-0436">Ligase</keyword>
<feature type="site" description="Important for substrate specificity" evidence="13">
    <location>
        <position position="150"/>
    </location>
</feature>
<dbReference type="EMBL" id="VTPC01006980">
    <property type="protein sequence ID" value="KAF2894433.1"/>
    <property type="molecule type" value="Genomic_DNA"/>
</dbReference>
<dbReference type="InterPro" id="IPR013650">
    <property type="entry name" value="ATP-grasp_succ-CoA_synth-type"/>
</dbReference>
<sequence>MATMLRTISLAENLVIKNGPKILGSVSNNRWQPQKQQSRNLNVHEYISYTLLKEGGINVPKFGVARTKEDARKIAQELNTKDIVLKAQVLAGGRGKGTFKNGLKSGVRMVYTPEEAENDVGKMLGQFLVTKQTGEKGRICNAVMVAERKFPRKEFYFAIMMERSFNGPVVIASSQGGVNIEEVAAENPSAILYEPIDIVEGLTKEQALKVATKVGLESQKEKTAEMLLNMYKLFISKDASLIEINPYAEDAGETYFALDAKMRFDDNAFFRQKDLFALRDFTQEDEKEVSASKFDLNYIALDGSIGCMVNGAGLAMATMDIISLHGGSPANFLDVGGGATAQAVKEAFKIITADPKVHTILVNIFGGIMRCDVIAEGIIAATKELSIKVPIICRLQGTNVDDAKVLIAHSGMKILPVDNLDEAARLAVKLSNIISLARSAKLDVNFEMPL</sequence>
<dbReference type="HAMAP" id="MF_03220">
    <property type="entry name" value="Succ_CoA_betaA_euk"/>
    <property type="match status" value="1"/>
</dbReference>
<dbReference type="Pfam" id="PF08442">
    <property type="entry name" value="ATP-grasp_2"/>
    <property type="match status" value="1"/>
</dbReference>
<dbReference type="PROSITE" id="PS01217">
    <property type="entry name" value="SUCCINYL_COA_LIG_3"/>
    <property type="match status" value="1"/>
</dbReference>
<comment type="caution">
    <text evidence="15">The sequence shown here is derived from an EMBL/GenBank/DDBJ whole genome shotgun (WGS) entry which is preliminary data.</text>
</comment>
<dbReference type="SUPFAM" id="SSF56059">
    <property type="entry name" value="Glutathione synthetase ATP-binding domain-like"/>
    <property type="match status" value="1"/>
</dbReference>
<dbReference type="GO" id="GO:0006104">
    <property type="term" value="P:succinyl-CoA metabolic process"/>
    <property type="evidence" value="ECO:0007669"/>
    <property type="project" value="TreeGrafter"/>
</dbReference>
<dbReference type="UniPathway" id="UPA00223">
    <property type="reaction ID" value="UER00999"/>
</dbReference>
<dbReference type="PANTHER" id="PTHR11815">
    <property type="entry name" value="SUCCINYL-COA SYNTHETASE BETA CHAIN"/>
    <property type="match status" value="1"/>
</dbReference>
<dbReference type="HAMAP" id="MF_00558">
    <property type="entry name" value="Succ_CoA_beta"/>
    <property type="match status" value="1"/>
</dbReference>
<keyword evidence="6 13" id="KW-0067">ATP-binding</keyword>
<dbReference type="InterPro" id="IPR017866">
    <property type="entry name" value="Succ-CoA_synthase_bsu_CS"/>
</dbReference>
<dbReference type="EC" id="6.2.1.5" evidence="13"/>
<comment type="subunit">
    <text evidence="12">Heterodimer of an alpha and a beta subunit. The beta subunit determines specificity for GTP.</text>
</comment>
<dbReference type="PROSITE" id="PS50975">
    <property type="entry name" value="ATP_GRASP"/>
    <property type="match status" value="1"/>
</dbReference>
<feature type="binding site" evidence="13">
    <location>
        <position position="245"/>
    </location>
    <ligand>
        <name>Mg(2+)</name>
        <dbReference type="ChEBI" id="CHEBI:18420"/>
    </ligand>
</feature>
<dbReference type="InterPro" id="IPR011761">
    <property type="entry name" value="ATP-grasp"/>
</dbReference>
<keyword evidence="7 13" id="KW-0460">Magnesium</keyword>
<feature type="binding site" evidence="13">
    <location>
        <position position="310"/>
    </location>
    <ligand>
        <name>substrate</name>
        <note>ligand shared with subunit alpha</note>
    </ligand>
</feature>
<comment type="subcellular location">
    <subcellularLocation>
        <location evidence="13">Mitochondrion</location>
    </subcellularLocation>
</comment>
<gene>
    <name evidence="15" type="ORF">ILUMI_11740</name>
</gene>
<comment type="similarity">
    <text evidence="13">Belongs to the succinate/malate CoA ligase beta subunit family. ATP-specific subunit beta subfamily.</text>
</comment>
<comment type="catalytic activity">
    <reaction evidence="10">
        <text>GTP + succinate + CoA = succinyl-CoA + GDP + phosphate</text>
        <dbReference type="Rhea" id="RHEA:22120"/>
        <dbReference type="ChEBI" id="CHEBI:30031"/>
        <dbReference type="ChEBI" id="CHEBI:37565"/>
        <dbReference type="ChEBI" id="CHEBI:43474"/>
        <dbReference type="ChEBI" id="CHEBI:57287"/>
        <dbReference type="ChEBI" id="CHEBI:57292"/>
        <dbReference type="ChEBI" id="CHEBI:58189"/>
        <dbReference type="EC" id="6.2.1.4"/>
    </reaction>
</comment>
<feature type="site" description="Important for substrate specificity" evidence="13">
    <location>
        <position position="82"/>
    </location>
</feature>
<organism evidence="15 16">
    <name type="scientific">Ignelater luminosus</name>
    <name type="common">Cucubano</name>
    <name type="synonym">Pyrophorus luminosus</name>
    <dbReference type="NCBI Taxonomy" id="2038154"/>
    <lineage>
        <taxon>Eukaryota</taxon>
        <taxon>Metazoa</taxon>
        <taxon>Ecdysozoa</taxon>
        <taxon>Arthropoda</taxon>
        <taxon>Hexapoda</taxon>
        <taxon>Insecta</taxon>
        <taxon>Pterygota</taxon>
        <taxon>Neoptera</taxon>
        <taxon>Endopterygota</taxon>
        <taxon>Coleoptera</taxon>
        <taxon>Polyphaga</taxon>
        <taxon>Elateriformia</taxon>
        <taxon>Elateroidea</taxon>
        <taxon>Elateridae</taxon>
        <taxon>Agrypninae</taxon>
        <taxon>Pyrophorini</taxon>
        <taxon>Ignelater</taxon>
    </lineage>
</organism>
<evidence type="ECO:0000256" key="8">
    <source>
        <dbReference type="ARBA" id="ARBA00022946"/>
    </source>
</evidence>
<keyword evidence="8" id="KW-0809">Transit peptide</keyword>
<evidence type="ECO:0000256" key="5">
    <source>
        <dbReference type="ARBA" id="ARBA00022741"/>
    </source>
</evidence>
<dbReference type="OrthoDB" id="1552at2759"/>
<dbReference type="NCBIfam" id="TIGR01016">
    <property type="entry name" value="sucCoAbeta"/>
    <property type="match status" value="1"/>
</dbReference>
<dbReference type="NCBIfam" id="NF001913">
    <property type="entry name" value="PRK00696.1"/>
    <property type="match status" value="1"/>
</dbReference>
<dbReference type="GO" id="GO:0006099">
    <property type="term" value="P:tricarboxylic acid cycle"/>
    <property type="evidence" value="ECO:0007669"/>
    <property type="project" value="UniProtKB-UniRule"/>
</dbReference>
<dbReference type="FunFam" id="3.30.1490.20:FF:000004">
    <property type="entry name" value="Succinate--CoA ligase [ADP-forming] subunit beta, mitochondrial"/>
    <property type="match status" value="1"/>
</dbReference>
<keyword evidence="2 13" id="KW-0816">Tricarboxylic acid cycle</keyword>
<feature type="binding site" evidence="13">
    <location>
        <begin position="93"/>
        <end position="95"/>
    </location>
    <ligand>
        <name>ATP</name>
        <dbReference type="ChEBI" id="CHEBI:30616"/>
    </ligand>
</feature>
<comment type="function">
    <text evidence="11">GTP-specific succinyl-CoA synthetase functions in the citric acid cycle (TCA), coupling the hydrolysis of succinyl-CoA to the synthesis of GTP and thus represents the only step of substrate-level phosphorylation in the TCA. The beta subunit provides nucleotide specificity of the enzyme and binds the substrate succinate, while the binding sites for coenzyme A and phosphate are found in the alpha subunit.</text>
</comment>
<keyword evidence="4 13" id="KW-0479">Metal-binding</keyword>
<evidence type="ECO:0000256" key="1">
    <source>
        <dbReference type="ARBA" id="ARBA00005064"/>
    </source>
</evidence>
<evidence type="ECO:0000256" key="4">
    <source>
        <dbReference type="ARBA" id="ARBA00022723"/>
    </source>
</evidence>
<feature type="binding site" evidence="13">
    <location>
        <position position="86"/>
    </location>
    <ligand>
        <name>ATP</name>
        <dbReference type="ChEBI" id="CHEBI:30616"/>
    </ligand>
</feature>
<evidence type="ECO:0000256" key="3">
    <source>
        <dbReference type="ARBA" id="ARBA00022598"/>
    </source>
</evidence>
<reference evidence="15" key="1">
    <citation type="submission" date="2019-08" db="EMBL/GenBank/DDBJ databases">
        <title>The genome of the North American firefly Photinus pyralis.</title>
        <authorList>
            <consortium name="Photinus pyralis genome working group"/>
            <person name="Fallon T.R."/>
            <person name="Sander Lower S.E."/>
            <person name="Weng J.-K."/>
        </authorList>
    </citation>
    <scope>NUCLEOTIDE SEQUENCE</scope>
    <source>
        <strain evidence="15">TRF0915ILg1</strain>
        <tissue evidence="15">Whole body</tissue>
    </source>
</reference>
<comment type="catalytic activity">
    <reaction evidence="13">
        <text>succinate + ATP + CoA = succinyl-CoA + ADP + phosphate</text>
        <dbReference type="Rhea" id="RHEA:17661"/>
        <dbReference type="ChEBI" id="CHEBI:30031"/>
        <dbReference type="ChEBI" id="CHEBI:30616"/>
        <dbReference type="ChEBI" id="CHEBI:43474"/>
        <dbReference type="ChEBI" id="CHEBI:57287"/>
        <dbReference type="ChEBI" id="CHEBI:57292"/>
        <dbReference type="ChEBI" id="CHEBI:456216"/>
        <dbReference type="EC" id="6.2.1.5"/>
    </reaction>
</comment>
<dbReference type="FunFam" id="3.40.50.261:FF:000001">
    <property type="entry name" value="Succinate--CoA ligase [ADP-forming] subunit beta"/>
    <property type="match status" value="1"/>
</dbReference>
<evidence type="ECO:0000256" key="13">
    <source>
        <dbReference type="HAMAP-Rule" id="MF_03220"/>
    </source>
</evidence>
<dbReference type="Gene3D" id="3.30.1490.20">
    <property type="entry name" value="ATP-grasp fold, A domain"/>
    <property type="match status" value="1"/>
</dbReference>
<evidence type="ECO:0000256" key="7">
    <source>
        <dbReference type="ARBA" id="ARBA00022842"/>
    </source>
</evidence>
<dbReference type="GO" id="GO:0042709">
    <property type="term" value="C:succinate-CoA ligase complex"/>
    <property type="evidence" value="ECO:0007669"/>
    <property type="project" value="TreeGrafter"/>
</dbReference>
<dbReference type="AlphaFoldDB" id="A0A8K0GDM9"/>
<keyword evidence="16" id="KW-1185">Reference proteome</keyword>
<dbReference type="GO" id="GO:0004775">
    <property type="term" value="F:succinate-CoA ligase (ADP-forming) activity"/>
    <property type="evidence" value="ECO:0007669"/>
    <property type="project" value="UniProtKB-UniRule"/>
</dbReference>
<dbReference type="GO" id="GO:0005739">
    <property type="term" value="C:mitochondrion"/>
    <property type="evidence" value="ECO:0007669"/>
    <property type="project" value="UniProtKB-SubCell"/>
</dbReference>
<comment type="function">
    <text evidence="13">ATP-specific succinyl-CoA synthetase functions in the citric acid cycle (TCA), coupling the hydrolysis of succinyl-CoA to the synthesis of ATP and thus represents the only step of substrate-level phosphorylation in the TCA. The beta subunit provides nucleotide specificity of the enzyme and binds the substrate succinate, while the binding sites for coenzyme A and phosphate are found in the alpha subunit.</text>
</comment>
<comment type="subunit">
    <text evidence="13">Heterodimer of an alpha and a beta subunit. The beta subunit determines specificity for ATP.</text>
</comment>
<protein>
    <recommendedName>
        <fullName evidence="13">Succinate--CoA ligase [ADP-forming] subunit beta, mitochondrial</fullName>
        <ecNumber evidence="13">6.2.1.5</ecNumber>
    </recommendedName>
    <alternativeName>
        <fullName evidence="13">ATP-specific succinyl-CoA synthetase subunit beta</fullName>
        <shortName evidence="13">A-SCS</shortName>
    </alternativeName>
    <alternativeName>
        <fullName evidence="13">Succinyl-CoA synthetase beta-A chain</fullName>
        <shortName evidence="13">SCS-betaA</shortName>
    </alternativeName>
</protein>
<feature type="binding site" evidence="13">
    <location>
        <position position="259"/>
    </location>
    <ligand>
        <name>Mg(2+)</name>
        <dbReference type="ChEBI" id="CHEBI:18420"/>
    </ligand>
</feature>
<dbReference type="SUPFAM" id="SSF52210">
    <property type="entry name" value="Succinyl-CoA synthetase domains"/>
    <property type="match status" value="1"/>
</dbReference>
<dbReference type="Pfam" id="PF00549">
    <property type="entry name" value="Ligase_CoA"/>
    <property type="match status" value="1"/>
</dbReference>
<dbReference type="Proteomes" id="UP000801492">
    <property type="component" value="Unassembled WGS sequence"/>
</dbReference>
<evidence type="ECO:0000313" key="15">
    <source>
        <dbReference type="EMBL" id="KAF2894433.1"/>
    </source>
</evidence>
<dbReference type="Gene3D" id="3.40.50.261">
    <property type="entry name" value="Succinyl-CoA synthetase domains"/>
    <property type="match status" value="1"/>
</dbReference>
<dbReference type="InterPro" id="IPR005811">
    <property type="entry name" value="SUCC_ACL_C"/>
</dbReference>
<dbReference type="GO" id="GO:0000287">
    <property type="term" value="F:magnesium ion binding"/>
    <property type="evidence" value="ECO:0007669"/>
    <property type="project" value="UniProtKB-UniRule"/>
</dbReference>
<comment type="pathway">
    <text evidence="1 13">Carbohydrate metabolism; tricarboxylic acid cycle; succinate from succinyl-CoA (ligase route): step 1/1.</text>
</comment>
<evidence type="ECO:0000256" key="12">
    <source>
        <dbReference type="ARBA" id="ARBA00063570"/>
    </source>
</evidence>
<dbReference type="FunFam" id="3.30.470.20:FF:000002">
    <property type="entry name" value="Succinate--CoA ligase [ADP-forming] subunit beta"/>
    <property type="match status" value="1"/>
</dbReference>
<dbReference type="InterPro" id="IPR005809">
    <property type="entry name" value="Succ_CoA_ligase-like_bsu"/>
</dbReference>
<dbReference type="InterPro" id="IPR016102">
    <property type="entry name" value="Succinyl-CoA_synth-like"/>
</dbReference>
<proteinExistence type="inferred from homology"/>
<dbReference type="GO" id="GO:0005524">
    <property type="term" value="F:ATP binding"/>
    <property type="evidence" value="ECO:0007669"/>
    <property type="project" value="UniProtKB-UniRule"/>
</dbReference>
<dbReference type="Gene3D" id="3.30.470.20">
    <property type="entry name" value="ATP-grasp fold, B domain"/>
    <property type="match status" value="1"/>
</dbReference>
<evidence type="ECO:0000256" key="6">
    <source>
        <dbReference type="ARBA" id="ARBA00022840"/>
    </source>
</evidence>
<feature type="binding site" evidence="13">
    <location>
        <begin position="367"/>
        <end position="369"/>
    </location>
    <ligand>
        <name>substrate</name>
        <note>ligand shared with subunit alpha</note>
    </ligand>
</feature>
<feature type="domain" description="ATP-grasp" evidence="14">
    <location>
        <begin position="49"/>
        <end position="273"/>
    </location>
</feature>
<evidence type="ECO:0000256" key="2">
    <source>
        <dbReference type="ARBA" id="ARBA00022532"/>
    </source>
</evidence>
<evidence type="ECO:0000313" key="16">
    <source>
        <dbReference type="Proteomes" id="UP000801492"/>
    </source>
</evidence>
<evidence type="ECO:0000256" key="10">
    <source>
        <dbReference type="ARBA" id="ARBA00052879"/>
    </source>
</evidence>
<dbReference type="InterPro" id="IPR034723">
    <property type="entry name" value="Succ_CoA_betaA_euk"/>
</dbReference>
<evidence type="ECO:0000259" key="14">
    <source>
        <dbReference type="PROSITE" id="PS50975"/>
    </source>
</evidence>
<dbReference type="PANTHER" id="PTHR11815:SF1">
    <property type="entry name" value="SUCCINATE--COA LIGASE [ADP-FORMING] SUBUNIT BETA, MITOCHONDRIAL"/>
    <property type="match status" value="1"/>
</dbReference>
<comment type="cofactor">
    <cofactor evidence="13">
        <name>Mg(2+)</name>
        <dbReference type="ChEBI" id="CHEBI:18420"/>
    </cofactor>
    <text evidence="13">Binds 1 Mg(2+) ion per subunit.</text>
</comment>
<evidence type="ECO:0000256" key="11">
    <source>
        <dbReference type="ARBA" id="ARBA00053833"/>
    </source>
</evidence>
<keyword evidence="9 13" id="KW-0496">Mitochondrion</keyword>
<keyword evidence="5 13" id="KW-0547">Nucleotide-binding</keyword>
<dbReference type="GO" id="GO:0004776">
    <property type="term" value="F:succinate-CoA ligase (GDP-forming) activity"/>
    <property type="evidence" value="ECO:0007669"/>
    <property type="project" value="UniProtKB-EC"/>
</dbReference>
<dbReference type="InterPro" id="IPR013815">
    <property type="entry name" value="ATP_grasp_subdomain_1"/>
</dbReference>
<dbReference type="PIRSF" id="PIRSF001554">
    <property type="entry name" value="SucCS_beta"/>
    <property type="match status" value="1"/>
</dbReference>
<evidence type="ECO:0000256" key="9">
    <source>
        <dbReference type="ARBA" id="ARBA00023128"/>
    </source>
</evidence>